<dbReference type="Gene3D" id="3.30.565.10">
    <property type="entry name" value="Histidine kinase-like ATPase, C-terminal domain"/>
    <property type="match status" value="1"/>
</dbReference>
<gene>
    <name evidence="3" type="ORF">MACH26_08790</name>
</gene>
<dbReference type="GO" id="GO:0016020">
    <property type="term" value="C:membrane"/>
    <property type="evidence" value="ECO:0007669"/>
    <property type="project" value="InterPro"/>
</dbReference>
<dbReference type="InterPro" id="IPR036890">
    <property type="entry name" value="HATPase_C_sf"/>
</dbReference>
<evidence type="ECO:0000259" key="2">
    <source>
        <dbReference type="PROSITE" id="PS50109"/>
    </source>
</evidence>
<feature type="transmembrane region" description="Helical" evidence="1">
    <location>
        <begin position="72"/>
        <end position="93"/>
    </location>
</feature>
<dbReference type="InterPro" id="IPR005467">
    <property type="entry name" value="His_kinase_dom"/>
</dbReference>
<feature type="transmembrane region" description="Helical" evidence="1">
    <location>
        <begin position="105"/>
        <end position="123"/>
    </location>
</feature>
<dbReference type="Pfam" id="PF02518">
    <property type="entry name" value="HATPase_c"/>
    <property type="match status" value="1"/>
</dbReference>
<dbReference type="AlphaFoldDB" id="A0AA48KPF4"/>
<dbReference type="PANTHER" id="PTHR34220">
    <property type="entry name" value="SENSOR HISTIDINE KINASE YPDA"/>
    <property type="match status" value="1"/>
</dbReference>
<proteinExistence type="predicted"/>
<dbReference type="KEGG" id="pmaw:MACH26_08790"/>
<reference evidence="3" key="1">
    <citation type="submission" date="2023-01" db="EMBL/GenBank/DDBJ databases">
        <title>Complete genome sequence of Planctobacterium marinum strain Dej080120_11.</title>
        <authorList>
            <person name="Ueki S."/>
            <person name="Maruyama F."/>
        </authorList>
    </citation>
    <scope>NUCLEOTIDE SEQUENCE</scope>
    <source>
        <strain evidence="3">Dej080120_11</strain>
    </source>
</reference>
<keyword evidence="1" id="KW-1133">Transmembrane helix</keyword>
<dbReference type="InterPro" id="IPR050640">
    <property type="entry name" value="Bact_2-comp_sensor_kinase"/>
</dbReference>
<dbReference type="SUPFAM" id="SSF55874">
    <property type="entry name" value="ATPase domain of HSP90 chaperone/DNA topoisomerase II/histidine kinase"/>
    <property type="match status" value="1"/>
</dbReference>
<accession>A0AA48KPF4</accession>
<dbReference type="Pfam" id="PF06580">
    <property type="entry name" value="His_kinase"/>
    <property type="match status" value="1"/>
</dbReference>
<name>A0AA48KPF4_9ALTE</name>
<organism evidence="3 4">
    <name type="scientific">Planctobacterium marinum</name>
    <dbReference type="NCBI Taxonomy" id="1631968"/>
    <lineage>
        <taxon>Bacteria</taxon>
        <taxon>Pseudomonadati</taxon>
        <taxon>Pseudomonadota</taxon>
        <taxon>Gammaproteobacteria</taxon>
        <taxon>Alteromonadales</taxon>
        <taxon>Alteromonadaceae</taxon>
        <taxon>Planctobacterium</taxon>
    </lineage>
</organism>
<evidence type="ECO:0000313" key="3">
    <source>
        <dbReference type="EMBL" id="BDX05358.1"/>
    </source>
</evidence>
<keyword evidence="1" id="KW-0812">Transmembrane</keyword>
<feature type="transmembrane region" description="Helical" evidence="1">
    <location>
        <begin position="42"/>
        <end position="60"/>
    </location>
</feature>
<dbReference type="InterPro" id="IPR010559">
    <property type="entry name" value="Sig_transdc_His_kin_internal"/>
</dbReference>
<keyword evidence="4" id="KW-1185">Reference proteome</keyword>
<dbReference type="PROSITE" id="PS50109">
    <property type="entry name" value="HIS_KIN"/>
    <property type="match status" value="1"/>
</dbReference>
<dbReference type="PANTHER" id="PTHR34220:SF9">
    <property type="entry name" value="SIGNAL TRANSDUCTION HISTIDINE KINASE INTERNAL REGION DOMAIN-CONTAINING PROTEIN"/>
    <property type="match status" value="1"/>
</dbReference>
<sequence>MMQLSIKHKIFITLFLCFLHLLPALNEWIQLGFPADNVLLISAPIWWACFYVGPFWLYYAALKFQFIRDAHIIWRGHLFVILMFIGISTVNVLHKLHFSHFNIDIFERFFSALIWGIFLFVLWESLQLYRRYTQEKLLREQMQMLHLNHQLNPHFLFNGLNTISALMFQNPDKADEVLHKFADILRYAIDKKDMLIDLKTELEISRFYLDVEKARFGDNLQVLWQVDEQLLTQKVPPLLLQPLLENCLKHAGVRPLQVSLKLYQQENALCIEIQDNGKGFKQTILDKQQEGVGLGLIRERLSLLQMGHLELSNHNGALAKISVEAAC</sequence>
<protein>
    <recommendedName>
        <fullName evidence="2">Histidine kinase domain-containing protein</fullName>
    </recommendedName>
</protein>
<evidence type="ECO:0000256" key="1">
    <source>
        <dbReference type="SAM" id="Phobius"/>
    </source>
</evidence>
<dbReference type="GO" id="GO:0000155">
    <property type="term" value="F:phosphorelay sensor kinase activity"/>
    <property type="evidence" value="ECO:0007669"/>
    <property type="project" value="InterPro"/>
</dbReference>
<dbReference type="EMBL" id="AP027272">
    <property type="protein sequence ID" value="BDX05358.1"/>
    <property type="molecule type" value="Genomic_DNA"/>
</dbReference>
<evidence type="ECO:0000313" key="4">
    <source>
        <dbReference type="Proteomes" id="UP001333710"/>
    </source>
</evidence>
<dbReference type="RefSeq" id="WP_338291324.1">
    <property type="nucleotide sequence ID" value="NZ_AP027272.1"/>
</dbReference>
<keyword evidence="1" id="KW-0472">Membrane</keyword>
<dbReference type="Proteomes" id="UP001333710">
    <property type="component" value="Chromosome"/>
</dbReference>
<feature type="domain" description="Histidine kinase" evidence="2">
    <location>
        <begin position="239"/>
        <end position="327"/>
    </location>
</feature>
<dbReference type="InterPro" id="IPR003594">
    <property type="entry name" value="HATPase_dom"/>
</dbReference>